<comment type="caution">
    <text evidence="2">The sequence shown here is derived from an EMBL/GenBank/DDBJ whole genome shotgun (WGS) entry which is preliminary data.</text>
</comment>
<evidence type="ECO:0000313" key="3">
    <source>
        <dbReference type="Proteomes" id="UP000759537"/>
    </source>
</evidence>
<dbReference type="OrthoDB" id="3326389at2759"/>
<keyword evidence="3" id="KW-1185">Reference proteome</keyword>
<accession>A0A9P5JXD7</accession>
<feature type="non-terminal residue" evidence="2">
    <location>
        <position position="185"/>
    </location>
</feature>
<evidence type="ECO:0000313" key="2">
    <source>
        <dbReference type="EMBL" id="KAF8470402.1"/>
    </source>
</evidence>
<keyword evidence="1" id="KW-1133">Transmembrane helix</keyword>
<keyword evidence="1" id="KW-0812">Transmembrane</keyword>
<keyword evidence="1" id="KW-0472">Membrane</keyword>
<reference evidence="2" key="2">
    <citation type="journal article" date="2020" name="Nat. Commun.">
        <title>Large-scale genome sequencing of mycorrhizal fungi provides insights into the early evolution of symbiotic traits.</title>
        <authorList>
            <person name="Miyauchi S."/>
            <person name="Kiss E."/>
            <person name="Kuo A."/>
            <person name="Drula E."/>
            <person name="Kohler A."/>
            <person name="Sanchez-Garcia M."/>
            <person name="Morin E."/>
            <person name="Andreopoulos B."/>
            <person name="Barry K.W."/>
            <person name="Bonito G."/>
            <person name="Buee M."/>
            <person name="Carver A."/>
            <person name="Chen C."/>
            <person name="Cichocki N."/>
            <person name="Clum A."/>
            <person name="Culley D."/>
            <person name="Crous P.W."/>
            <person name="Fauchery L."/>
            <person name="Girlanda M."/>
            <person name="Hayes R.D."/>
            <person name="Keri Z."/>
            <person name="LaButti K."/>
            <person name="Lipzen A."/>
            <person name="Lombard V."/>
            <person name="Magnuson J."/>
            <person name="Maillard F."/>
            <person name="Murat C."/>
            <person name="Nolan M."/>
            <person name="Ohm R.A."/>
            <person name="Pangilinan J."/>
            <person name="Pereira M.F."/>
            <person name="Perotto S."/>
            <person name="Peter M."/>
            <person name="Pfister S."/>
            <person name="Riley R."/>
            <person name="Sitrit Y."/>
            <person name="Stielow J.B."/>
            <person name="Szollosi G."/>
            <person name="Zifcakova L."/>
            <person name="Stursova M."/>
            <person name="Spatafora J.W."/>
            <person name="Tedersoo L."/>
            <person name="Vaario L.M."/>
            <person name="Yamada A."/>
            <person name="Yan M."/>
            <person name="Wang P."/>
            <person name="Xu J."/>
            <person name="Bruns T."/>
            <person name="Baldrian P."/>
            <person name="Vilgalys R."/>
            <person name="Dunand C."/>
            <person name="Henrissat B."/>
            <person name="Grigoriev I.V."/>
            <person name="Hibbett D."/>
            <person name="Nagy L.G."/>
            <person name="Martin F.M."/>
        </authorList>
    </citation>
    <scope>NUCLEOTIDE SEQUENCE</scope>
    <source>
        <strain evidence="2">Prilba</strain>
    </source>
</reference>
<proteinExistence type="predicted"/>
<organism evidence="2 3">
    <name type="scientific">Russula ochroleuca</name>
    <dbReference type="NCBI Taxonomy" id="152965"/>
    <lineage>
        <taxon>Eukaryota</taxon>
        <taxon>Fungi</taxon>
        <taxon>Dikarya</taxon>
        <taxon>Basidiomycota</taxon>
        <taxon>Agaricomycotina</taxon>
        <taxon>Agaricomycetes</taxon>
        <taxon>Russulales</taxon>
        <taxon>Russulaceae</taxon>
        <taxon>Russula</taxon>
    </lineage>
</organism>
<feature type="non-terminal residue" evidence="2">
    <location>
        <position position="1"/>
    </location>
</feature>
<gene>
    <name evidence="2" type="ORF">DFH94DRAFT_770909</name>
</gene>
<name>A0A9P5JXD7_9AGAM</name>
<feature type="transmembrane region" description="Helical" evidence="1">
    <location>
        <begin position="161"/>
        <end position="182"/>
    </location>
</feature>
<dbReference type="AlphaFoldDB" id="A0A9P5JXD7"/>
<dbReference type="EMBL" id="WHVB01000025">
    <property type="protein sequence ID" value="KAF8470402.1"/>
    <property type="molecule type" value="Genomic_DNA"/>
</dbReference>
<protein>
    <submittedName>
        <fullName evidence="2">Uncharacterized protein</fullName>
    </submittedName>
</protein>
<dbReference type="Proteomes" id="UP000759537">
    <property type="component" value="Unassembled WGS sequence"/>
</dbReference>
<reference evidence="2" key="1">
    <citation type="submission" date="2019-10" db="EMBL/GenBank/DDBJ databases">
        <authorList>
            <consortium name="DOE Joint Genome Institute"/>
            <person name="Kuo A."/>
            <person name="Miyauchi S."/>
            <person name="Kiss E."/>
            <person name="Drula E."/>
            <person name="Kohler A."/>
            <person name="Sanchez-Garcia M."/>
            <person name="Andreopoulos B."/>
            <person name="Barry K.W."/>
            <person name="Bonito G."/>
            <person name="Buee M."/>
            <person name="Carver A."/>
            <person name="Chen C."/>
            <person name="Cichocki N."/>
            <person name="Clum A."/>
            <person name="Culley D."/>
            <person name="Crous P.W."/>
            <person name="Fauchery L."/>
            <person name="Girlanda M."/>
            <person name="Hayes R."/>
            <person name="Keri Z."/>
            <person name="LaButti K."/>
            <person name="Lipzen A."/>
            <person name="Lombard V."/>
            <person name="Magnuson J."/>
            <person name="Maillard F."/>
            <person name="Morin E."/>
            <person name="Murat C."/>
            <person name="Nolan M."/>
            <person name="Ohm R."/>
            <person name="Pangilinan J."/>
            <person name="Pereira M."/>
            <person name="Perotto S."/>
            <person name="Peter M."/>
            <person name="Riley R."/>
            <person name="Sitrit Y."/>
            <person name="Stielow B."/>
            <person name="Szollosi G."/>
            <person name="Zifcakova L."/>
            <person name="Stursova M."/>
            <person name="Spatafora J.W."/>
            <person name="Tedersoo L."/>
            <person name="Vaario L.-M."/>
            <person name="Yamada A."/>
            <person name="Yan M."/>
            <person name="Wang P."/>
            <person name="Xu J."/>
            <person name="Bruns T."/>
            <person name="Baldrian P."/>
            <person name="Vilgalys R."/>
            <person name="Henrissat B."/>
            <person name="Grigoriev I.V."/>
            <person name="Hibbett D."/>
            <person name="Nagy L.G."/>
            <person name="Martin F.M."/>
        </authorList>
    </citation>
    <scope>NUCLEOTIDE SEQUENCE</scope>
    <source>
        <strain evidence="2">Prilba</strain>
    </source>
</reference>
<sequence length="185" mass="20922">PAARTSHRTTKHKQTRMNTVGFGIHLLGDLGERDLDILLTCPQELHQPRDERVVDPLRLSVLFVGLIERDAAALRGRLIDVPVEGVAARKEVPAPFAEGDLQRVRLRRVAVPLEVFPCPERRVGTAPALDLANRATCPVSLRGCEQRLVPRLELSRELEVLVLRFLLLLLLLLLMLLLRRWLLLH</sequence>
<evidence type="ECO:0000256" key="1">
    <source>
        <dbReference type="SAM" id="Phobius"/>
    </source>
</evidence>